<dbReference type="Gene3D" id="1.10.10.1710">
    <property type="entry name" value="Deoxyribodipyrimidine photolyase-related"/>
    <property type="match status" value="1"/>
</dbReference>
<reference evidence="1 2" key="1">
    <citation type="submission" date="2022-06" db="EMBL/GenBank/DDBJ databases">
        <title>Endosaccharibacter gen. nov., sp. nov., endophytic bacteria isolated from sugarcane.</title>
        <authorList>
            <person name="Pitiwittayakul N."/>
            <person name="Yukphan P."/>
            <person name="Charoenyingcharoen P."/>
            <person name="Tanasupawat S."/>
        </authorList>
    </citation>
    <scope>NUCLEOTIDE SEQUENCE [LARGE SCALE GENOMIC DNA]</scope>
    <source>
        <strain evidence="1 2">KSS8</strain>
    </source>
</reference>
<dbReference type="Gene3D" id="1.25.40.80">
    <property type="match status" value="1"/>
</dbReference>
<dbReference type="EMBL" id="JAMSKV010000007">
    <property type="protein sequence ID" value="MCQ8278759.1"/>
    <property type="molecule type" value="Genomic_DNA"/>
</dbReference>
<gene>
    <name evidence="1" type="ORF">NFI95_09870</name>
</gene>
<dbReference type="RefSeq" id="WP_422864236.1">
    <property type="nucleotide sequence ID" value="NZ_JAMSKV010000007.1"/>
</dbReference>
<evidence type="ECO:0000313" key="2">
    <source>
        <dbReference type="Proteomes" id="UP001524587"/>
    </source>
</evidence>
<dbReference type="InterPro" id="IPR036134">
    <property type="entry name" value="Crypto/Photolyase_FAD-like_sf"/>
</dbReference>
<dbReference type="Gene3D" id="3.40.50.620">
    <property type="entry name" value="HUPs"/>
    <property type="match status" value="1"/>
</dbReference>
<proteinExistence type="predicted"/>
<protein>
    <submittedName>
        <fullName evidence="1">Cryptochrome/photolyase family protein</fullName>
    </submittedName>
</protein>
<dbReference type="InterPro" id="IPR014729">
    <property type="entry name" value="Rossmann-like_a/b/a_fold"/>
</dbReference>
<accession>A0ABT1W7A3</accession>
<organism evidence="1 2">
    <name type="scientific">Endosaccharibacter trunci</name>
    <dbReference type="NCBI Taxonomy" id="2812733"/>
    <lineage>
        <taxon>Bacteria</taxon>
        <taxon>Pseudomonadati</taxon>
        <taxon>Pseudomonadota</taxon>
        <taxon>Alphaproteobacteria</taxon>
        <taxon>Acetobacterales</taxon>
        <taxon>Acetobacteraceae</taxon>
        <taxon>Endosaccharibacter</taxon>
    </lineage>
</organism>
<sequence length="516" mass="58916">MKKKIRTLRLVLGDQLSDDLSALEDLDPRRDVVLMAEVDDECTYVKHHAKKIVLVLSAMRHFAARLRERGVRVRYTTLDDPDNTHSIEGEMERAVAELSPERVIATAPGEWRLMQIMSGWHDRLGLPVEILDDARFLCGLREFRHWADGRKQLRMEFFYREMRKRYGILMEDDGPTGERWNFDRENRKRMPGGIVPPQPPQFLPDETTQAVMALVAERFADHFGGVDGFDLPVTAEQAALALDHFIAERLADFGDWQDFMRTGDPVLFHALISTSLNCGLLNPLLVCRAAEKAYRDGVAPLNAVEGFVRQVLGWREYVRGLYWLHMPDYARRNALGATRGLPWFFWSGETRMNCIGNVVRDTRDNAYAHHIQRLMVIGNFALLAGLDPDAVDEWFLIVYADAYQWVEMPNVRGMALFADGGIMASKPYAASGAYIDRMSDYCGECRYSVRESTGSRACPFNALYWDFVARHADRLTANPRMSMPARTWARMDPAKQKALRNQAVGFLDAMDRGEIV</sequence>
<dbReference type="Gene3D" id="1.10.579.10">
    <property type="entry name" value="DNA Cyclobutane Dipyrimidine Photolyase, subunit A, domain 3"/>
    <property type="match status" value="1"/>
</dbReference>
<dbReference type="Proteomes" id="UP001524587">
    <property type="component" value="Unassembled WGS sequence"/>
</dbReference>
<dbReference type="Pfam" id="PF04244">
    <property type="entry name" value="DPRP"/>
    <property type="match status" value="1"/>
</dbReference>
<comment type="caution">
    <text evidence="1">The sequence shown here is derived from an EMBL/GenBank/DDBJ whole genome shotgun (WGS) entry which is preliminary data.</text>
</comment>
<dbReference type="PANTHER" id="PTHR38657:SF1">
    <property type="entry name" value="SLR1343 PROTEIN"/>
    <property type="match status" value="1"/>
</dbReference>
<dbReference type="PANTHER" id="PTHR38657">
    <property type="entry name" value="SLR1343 PROTEIN"/>
    <property type="match status" value="1"/>
</dbReference>
<evidence type="ECO:0000313" key="1">
    <source>
        <dbReference type="EMBL" id="MCQ8278759.1"/>
    </source>
</evidence>
<dbReference type="SUPFAM" id="SSF48173">
    <property type="entry name" value="Cryptochrome/photolyase FAD-binding domain"/>
    <property type="match status" value="1"/>
</dbReference>
<keyword evidence="2" id="KW-1185">Reference proteome</keyword>
<name>A0ABT1W7A3_9PROT</name>
<dbReference type="InterPro" id="IPR052551">
    <property type="entry name" value="UV-DNA_repair_photolyase"/>
</dbReference>
<dbReference type="InterPro" id="IPR007357">
    <property type="entry name" value="PhrB-like"/>
</dbReference>